<organism evidence="2 3">
    <name type="scientific">Paenibacillus albicereus</name>
    <dbReference type="NCBI Taxonomy" id="2726185"/>
    <lineage>
        <taxon>Bacteria</taxon>
        <taxon>Bacillati</taxon>
        <taxon>Bacillota</taxon>
        <taxon>Bacilli</taxon>
        <taxon>Bacillales</taxon>
        <taxon>Paenibacillaceae</taxon>
        <taxon>Paenibacillus</taxon>
    </lineage>
</organism>
<dbReference type="InterPro" id="IPR050471">
    <property type="entry name" value="AB_hydrolase"/>
</dbReference>
<dbReference type="EMBL" id="CP051428">
    <property type="protein sequence ID" value="QJC53469.1"/>
    <property type="molecule type" value="Genomic_DNA"/>
</dbReference>
<evidence type="ECO:0000259" key="1">
    <source>
        <dbReference type="Pfam" id="PF00561"/>
    </source>
</evidence>
<accession>A0A6H2H1J3</accession>
<keyword evidence="2" id="KW-0378">Hydrolase</keyword>
<feature type="domain" description="AB hydrolase-1" evidence="1">
    <location>
        <begin position="32"/>
        <end position="264"/>
    </location>
</feature>
<dbReference type="KEGG" id="palr:HGI30_19170"/>
<name>A0A6H2H1J3_9BACL</name>
<proteinExistence type="predicted"/>
<evidence type="ECO:0000313" key="2">
    <source>
        <dbReference type="EMBL" id="QJC53469.1"/>
    </source>
</evidence>
<dbReference type="Proteomes" id="UP000502136">
    <property type="component" value="Chromosome"/>
</dbReference>
<dbReference type="PANTHER" id="PTHR43433">
    <property type="entry name" value="HYDROLASE, ALPHA/BETA FOLD FAMILY PROTEIN"/>
    <property type="match status" value="1"/>
</dbReference>
<dbReference type="PANTHER" id="PTHR43433:SF5">
    <property type="entry name" value="AB HYDROLASE-1 DOMAIN-CONTAINING PROTEIN"/>
    <property type="match status" value="1"/>
</dbReference>
<dbReference type="InterPro" id="IPR029058">
    <property type="entry name" value="AB_hydrolase_fold"/>
</dbReference>
<dbReference type="GO" id="GO:0004806">
    <property type="term" value="F:triacylglycerol lipase activity"/>
    <property type="evidence" value="ECO:0007669"/>
    <property type="project" value="TreeGrafter"/>
</dbReference>
<reference evidence="2 3" key="1">
    <citation type="submission" date="2020-04" db="EMBL/GenBank/DDBJ databases">
        <title>Novel Paenibacillus strain UniB2 isolated from commercial digestive syrup.</title>
        <authorList>
            <person name="Thorat V."/>
            <person name="Kirdat K."/>
            <person name="Tiwarekar B."/>
            <person name="Yadav A."/>
        </authorList>
    </citation>
    <scope>NUCLEOTIDE SEQUENCE [LARGE SCALE GENOMIC DNA]</scope>
    <source>
        <strain evidence="2 3">UniB2</strain>
    </source>
</reference>
<dbReference type="PRINTS" id="PR00111">
    <property type="entry name" value="ABHYDROLASE"/>
</dbReference>
<dbReference type="AlphaFoldDB" id="A0A6H2H1J3"/>
<dbReference type="InterPro" id="IPR000073">
    <property type="entry name" value="AB_hydrolase_1"/>
</dbReference>
<protein>
    <submittedName>
        <fullName evidence="2">Alpha/beta hydrolase</fullName>
    </submittedName>
</protein>
<sequence>MNMERLIQTDEVKLQTESFGDPANAALLLIMGSQASMVWWEREFCERLAAGGRFVIRYDNRDTGRSSSWPLGTAGYSLTDMADDAMRVLDAYGIEKAHLAGMSLGGYLSQLAALRHPERVLSLTLLASSNYADGLPPMEEKVIEFFTRSASLDLSDARAAEHFGVEKWRLIVGSQRKFDESRIRELVREEIRHAESLASMGNHMLLGGGEEDAARTEDIKQPALIVHGTEDPVLPYAHGLALQQGLSKARLLPLEGAGHEIHPDDWPAIIEAMLELTGSR</sequence>
<dbReference type="SUPFAM" id="SSF53474">
    <property type="entry name" value="alpha/beta-Hydrolases"/>
    <property type="match status" value="1"/>
</dbReference>
<gene>
    <name evidence="2" type="ORF">HGI30_19170</name>
</gene>
<dbReference type="GO" id="GO:0046503">
    <property type="term" value="P:glycerolipid catabolic process"/>
    <property type="evidence" value="ECO:0007669"/>
    <property type="project" value="TreeGrafter"/>
</dbReference>
<keyword evidence="3" id="KW-1185">Reference proteome</keyword>
<dbReference type="Pfam" id="PF00561">
    <property type="entry name" value="Abhydrolase_1"/>
    <property type="match status" value="1"/>
</dbReference>
<dbReference type="Gene3D" id="3.40.50.1820">
    <property type="entry name" value="alpha/beta hydrolase"/>
    <property type="match status" value="1"/>
</dbReference>
<evidence type="ECO:0000313" key="3">
    <source>
        <dbReference type="Proteomes" id="UP000502136"/>
    </source>
</evidence>